<feature type="domain" description="Thioredoxin" evidence="2">
    <location>
        <begin position="73"/>
        <end position="154"/>
    </location>
</feature>
<dbReference type="OrthoDB" id="32134at2"/>
<keyword evidence="1" id="KW-1133">Transmembrane helix</keyword>
<accession>A0A0N0C2S3</accession>
<evidence type="ECO:0000313" key="4">
    <source>
        <dbReference type="Proteomes" id="UP000037688"/>
    </source>
</evidence>
<evidence type="ECO:0000313" key="3">
    <source>
        <dbReference type="EMBL" id="KOY13301.1"/>
    </source>
</evidence>
<name>A0A0N0C2S3_9BACL</name>
<evidence type="ECO:0000259" key="2">
    <source>
        <dbReference type="Pfam" id="PF00085"/>
    </source>
</evidence>
<dbReference type="InterPro" id="IPR013766">
    <property type="entry name" value="Thioredoxin_domain"/>
</dbReference>
<dbReference type="Pfam" id="PF00085">
    <property type="entry name" value="Thioredoxin"/>
    <property type="match status" value="1"/>
</dbReference>
<comment type="caution">
    <text evidence="3">The sequence shown here is derived from an EMBL/GenBank/DDBJ whole genome shotgun (WGS) entry which is preliminary data.</text>
</comment>
<keyword evidence="1" id="KW-0812">Transmembrane</keyword>
<dbReference type="RefSeq" id="WP_053783649.1">
    <property type="nucleotide sequence ID" value="NZ_LITU01000081.1"/>
</dbReference>
<evidence type="ECO:0000256" key="1">
    <source>
        <dbReference type="SAM" id="Phobius"/>
    </source>
</evidence>
<feature type="transmembrane region" description="Helical" evidence="1">
    <location>
        <begin position="12"/>
        <end position="29"/>
    </location>
</feature>
<keyword evidence="1" id="KW-0472">Membrane</keyword>
<gene>
    <name evidence="3" type="ORF">AMS66_26585</name>
</gene>
<dbReference type="Proteomes" id="UP000037688">
    <property type="component" value="Unassembled WGS sequence"/>
</dbReference>
<reference evidence="3 4" key="1">
    <citation type="submission" date="2015-08" db="EMBL/GenBank/DDBJ databases">
        <title>Draft genome sequence of cellulolytic and xylanolytic Paenibacillus sp. A59, isolated from a decaying forest soil from Patagonia, Argentina.</title>
        <authorList>
            <person name="Ghio S."/>
            <person name="Caceres A.M."/>
            <person name="Talia P."/>
            <person name="Grasso D."/>
            <person name="Campos E."/>
        </authorList>
    </citation>
    <scope>NUCLEOTIDE SEQUENCE [LARGE SCALE GENOMIC DNA]</scope>
    <source>
        <strain evidence="3 4">A59</strain>
    </source>
</reference>
<dbReference type="AlphaFoldDB" id="A0A0N0C2S3"/>
<dbReference type="CDD" id="cd02947">
    <property type="entry name" value="TRX_family"/>
    <property type="match status" value="1"/>
</dbReference>
<protein>
    <submittedName>
        <fullName evidence="3">Thioredoxin</fullName>
    </submittedName>
</protein>
<dbReference type="Gene3D" id="3.40.30.10">
    <property type="entry name" value="Glutaredoxin"/>
    <property type="match status" value="1"/>
</dbReference>
<proteinExistence type="predicted"/>
<dbReference type="EMBL" id="LITU01000081">
    <property type="protein sequence ID" value="KOY13301.1"/>
    <property type="molecule type" value="Genomic_DNA"/>
</dbReference>
<dbReference type="InterPro" id="IPR036249">
    <property type="entry name" value="Thioredoxin-like_sf"/>
</dbReference>
<sequence>MKSKKKKKSAAILIFLGVFIVMIAVLVLVNQQSKKQMDAVGNAYGIAASKLNPATRELLDDPNYQQIILPDDLKTRIDNKDSFFVYFFASDCSHCRATTPQLMPLVDSEGIDLPQFNLREFDSGWTDYNIEYTPTLVYYQDGVEKDRMVGGLQENGSDNGYTLDDYKQFFEKYKGSATPSAS</sequence>
<keyword evidence="4" id="KW-1185">Reference proteome</keyword>
<organism evidence="3 4">
    <name type="scientific">Paenibacillus xylanivorans</name>
    <dbReference type="NCBI Taxonomy" id="1705561"/>
    <lineage>
        <taxon>Bacteria</taxon>
        <taxon>Bacillati</taxon>
        <taxon>Bacillota</taxon>
        <taxon>Bacilli</taxon>
        <taxon>Bacillales</taxon>
        <taxon>Paenibacillaceae</taxon>
        <taxon>Paenibacillus</taxon>
    </lineage>
</organism>
<dbReference type="PATRIC" id="fig|1705561.3.peg.5589"/>
<dbReference type="SUPFAM" id="SSF52833">
    <property type="entry name" value="Thioredoxin-like"/>
    <property type="match status" value="1"/>
</dbReference>